<organism evidence="1">
    <name type="scientific">Arundo donax</name>
    <name type="common">Giant reed</name>
    <name type="synonym">Donax arundinaceus</name>
    <dbReference type="NCBI Taxonomy" id="35708"/>
    <lineage>
        <taxon>Eukaryota</taxon>
        <taxon>Viridiplantae</taxon>
        <taxon>Streptophyta</taxon>
        <taxon>Embryophyta</taxon>
        <taxon>Tracheophyta</taxon>
        <taxon>Spermatophyta</taxon>
        <taxon>Magnoliopsida</taxon>
        <taxon>Liliopsida</taxon>
        <taxon>Poales</taxon>
        <taxon>Poaceae</taxon>
        <taxon>PACMAD clade</taxon>
        <taxon>Arundinoideae</taxon>
        <taxon>Arundineae</taxon>
        <taxon>Arundo</taxon>
    </lineage>
</organism>
<proteinExistence type="predicted"/>
<reference evidence="1" key="2">
    <citation type="journal article" date="2015" name="Data Brief">
        <title>Shoot transcriptome of the giant reed, Arundo donax.</title>
        <authorList>
            <person name="Barrero R.A."/>
            <person name="Guerrero F.D."/>
            <person name="Moolhuijzen P."/>
            <person name="Goolsby J.A."/>
            <person name="Tidwell J."/>
            <person name="Bellgard S.E."/>
            <person name="Bellgard M.I."/>
        </authorList>
    </citation>
    <scope>NUCLEOTIDE SEQUENCE</scope>
    <source>
        <tissue evidence="1">Shoot tissue taken approximately 20 cm above the soil surface</tissue>
    </source>
</reference>
<protein>
    <submittedName>
        <fullName evidence="1">Uncharacterized protein</fullName>
    </submittedName>
</protein>
<sequence length="15" mass="1839">MVQYELGHKFMVPIF</sequence>
<accession>A0A0A8YIU6</accession>
<evidence type="ECO:0000313" key="1">
    <source>
        <dbReference type="EMBL" id="JAD25458.1"/>
    </source>
</evidence>
<dbReference type="EMBL" id="GBRH01272437">
    <property type="protein sequence ID" value="JAD25458.1"/>
    <property type="molecule type" value="Transcribed_RNA"/>
</dbReference>
<name>A0A0A8YIU6_ARUDO</name>
<reference evidence="1" key="1">
    <citation type="submission" date="2014-09" db="EMBL/GenBank/DDBJ databases">
        <authorList>
            <person name="Magalhaes I.L.F."/>
            <person name="Oliveira U."/>
            <person name="Santos F.R."/>
            <person name="Vidigal T.H.D.A."/>
            <person name="Brescovit A.D."/>
            <person name="Santos A.J."/>
        </authorList>
    </citation>
    <scope>NUCLEOTIDE SEQUENCE</scope>
    <source>
        <tissue evidence="1">Shoot tissue taken approximately 20 cm above the soil surface</tissue>
    </source>
</reference>